<keyword evidence="2" id="KW-1185">Reference proteome</keyword>
<dbReference type="OrthoDB" id="417078at2759"/>
<evidence type="ECO:0008006" key="3">
    <source>
        <dbReference type="Google" id="ProtNLM"/>
    </source>
</evidence>
<name>A0A0L0FUA6_9EUKA</name>
<dbReference type="Proteomes" id="UP000054560">
    <property type="component" value="Unassembled WGS sequence"/>
</dbReference>
<dbReference type="Pfam" id="PF02566">
    <property type="entry name" value="OsmC"/>
    <property type="match status" value="1"/>
</dbReference>
<dbReference type="SUPFAM" id="SSF82784">
    <property type="entry name" value="OsmC-like"/>
    <property type="match status" value="1"/>
</dbReference>
<evidence type="ECO:0000313" key="1">
    <source>
        <dbReference type="EMBL" id="KNC79508.1"/>
    </source>
</evidence>
<dbReference type="RefSeq" id="XP_014153410.1">
    <property type="nucleotide sequence ID" value="XM_014297935.1"/>
</dbReference>
<dbReference type="InterPro" id="IPR052924">
    <property type="entry name" value="OsmC/Ohr_hydroprdx_reductase"/>
</dbReference>
<dbReference type="Gene3D" id="3.30.300.20">
    <property type="match status" value="1"/>
</dbReference>
<dbReference type="EMBL" id="KQ242293">
    <property type="protein sequence ID" value="KNC79508.1"/>
    <property type="molecule type" value="Genomic_DNA"/>
</dbReference>
<proteinExistence type="predicted"/>
<protein>
    <recommendedName>
        <fullName evidence="3">OsmC-like protein</fullName>
    </recommendedName>
</protein>
<accession>A0A0L0FUA6</accession>
<gene>
    <name evidence="1" type="ORF">SARC_08102</name>
</gene>
<organism evidence="1 2">
    <name type="scientific">Sphaeroforma arctica JP610</name>
    <dbReference type="NCBI Taxonomy" id="667725"/>
    <lineage>
        <taxon>Eukaryota</taxon>
        <taxon>Ichthyosporea</taxon>
        <taxon>Ichthyophonida</taxon>
        <taxon>Sphaeroforma</taxon>
    </lineage>
</organism>
<dbReference type="PANTHER" id="PTHR35368:SF1">
    <property type="entry name" value="HYDROPEROXIDE REDUCTASE"/>
    <property type="match status" value="1"/>
</dbReference>
<dbReference type="InterPro" id="IPR015946">
    <property type="entry name" value="KH_dom-like_a/b"/>
</dbReference>
<dbReference type="InterPro" id="IPR036102">
    <property type="entry name" value="OsmC/Ohrsf"/>
</dbReference>
<evidence type="ECO:0000313" key="2">
    <source>
        <dbReference type="Proteomes" id="UP000054560"/>
    </source>
</evidence>
<dbReference type="InterPro" id="IPR003718">
    <property type="entry name" value="OsmC/Ohr_fam"/>
</dbReference>
<dbReference type="PANTHER" id="PTHR35368">
    <property type="entry name" value="HYDROPEROXIDE REDUCTASE"/>
    <property type="match status" value="1"/>
</dbReference>
<sequence length="197" mass="21222">MFASSKTVSGIARASFIGARIALPVSARMVNHSLLRSKTSYSKELTGPMAKPMKGTARATAESFDDYYTEVKTGSGYNVVVDHLPESKGGKGPSPLEYALTSLAGCKTSAFKTLAKEAGFKIDNIQYKMSANFDPRGYNGGMTYAGFTHIKLDAKIKTSLTGEELKEAAEEVAHRCIIAATFEKAGVEMDVTWTKVE</sequence>
<dbReference type="GeneID" id="25908606"/>
<dbReference type="AlphaFoldDB" id="A0A0L0FUA6"/>
<reference evidence="1 2" key="1">
    <citation type="submission" date="2011-02" db="EMBL/GenBank/DDBJ databases">
        <title>The Genome Sequence of Sphaeroforma arctica JP610.</title>
        <authorList>
            <consortium name="The Broad Institute Genome Sequencing Platform"/>
            <person name="Russ C."/>
            <person name="Cuomo C."/>
            <person name="Young S.K."/>
            <person name="Zeng Q."/>
            <person name="Gargeya S."/>
            <person name="Alvarado L."/>
            <person name="Berlin A."/>
            <person name="Chapman S.B."/>
            <person name="Chen Z."/>
            <person name="Freedman E."/>
            <person name="Gellesch M."/>
            <person name="Goldberg J."/>
            <person name="Griggs A."/>
            <person name="Gujja S."/>
            <person name="Heilman E."/>
            <person name="Heiman D."/>
            <person name="Howarth C."/>
            <person name="Mehta T."/>
            <person name="Neiman D."/>
            <person name="Pearson M."/>
            <person name="Roberts A."/>
            <person name="Saif S."/>
            <person name="Shea T."/>
            <person name="Shenoy N."/>
            <person name="Sisk P."/>
            <person name="Stolte C."/>
            <person name="Sykes S."/>
            <person name="White J."/>
            <person name="Yandava C."/>
            <person name="Burger G."/>
            <person name="Gray M.W."/>
            <person name="Holland P.W.H."/>
            <person name="King N."/>
            <person name="Lang F.B.F."/>
            <person name="Roger A.J."/>
            <person name="Ruiz-Trillo I."/>
            <person name="Haas B."/>
            <person name="Nusbaum C."/>
            <person name="Birren B."/>
        </authorList>
    </citation>
    <scope>NUCLEOTIDE SEQUENCE [LARGE SCALE GENOMIC DNA]</scope>
    <source>
        <strain evidence="1 2">JP610</strain>
    </source>
</reference>